<proteinExistence type="predicted"/>
<name>A0ABC8U081_9AQUA</name>
<feature type="compositionally biased region" description="Basic and acidic residues" evidence="1">
    <location>
        <begin position="71"/>
        <end position="88"/>
    </location>
</feature>
<evidence type="ECO:0000313" key="3">
    <source>
        <dbReference type="EMBL" id="CAK9175163.1"/>
    </source>
</evidence>
<keyword evidence="4" id="KW-1185">Reference proteome</keyword>
<dbReference type="SUPFAM" id="SSF53474">
    <property type="entry name" value="alpha/beta-Hydrolases"/>
    <property type="match status" value="1"/>
</dbReference>
<accession>A0ABC8U081</accession>
<dbReference type="PANTHER" id="PTHR22753">
    <property type="entry name" value="TRANSMEMBRANE PROTEIN 68"/>
    <property type="match status" value="1"/>
</dbReference>
<feature type="compositionally biased region" description="Polar residues" evidence="1">
    <location>
        <begin position="48"/>
        <end position="70"/>
    </location>
</feature>
<gene>
    <name evidence="3" type="ORF">ILEXP_LOCUS44958</name>
</gene>
<feature type="region of interest" description="Disordered" evidence="1">
    <location>
        <begin position="41"/>
        <end position="88"/>
    </location>
</feature>
<dbReference type="EMBL" id="CAUOFW020006547">
    <property type="protein sequence ID" value="CAK9175163.1"/>
    <property type="molecule type" value="Genomic_DNA"/>
</dbReference>
<comment type="caution">
    <text evidence="3">The sequence shown here is derived from an EMBL/GenBank/DDBJ whole genome shotgun (WGS) entry which is preliminary data.</text>
</comment>
<feature type="domain" description="Serine aminopeptidase S33" evidence="2">
    <location>
        <begin position="175"/>
        <end position="370"/>
    </location>
</feature>
<evidence type="ECO:0000313" key="4">
    <source>
        <dbReference type="Proteomes" id="UP001642360"/>
    </source>
</evidence>
<evidence type="ECO:0000256" key="1">
    <source>
        <dbReference type="SAM" id="MobiDB-lite"/>
    </source>
</evidence>
<evidence type="ECO:0000259" key="2">
    <source>
        <dbReference type="Pfam" id="PF12146"/>
    </source>
</evidence>
<dbReference type="Proteomes" id="UP001642360">
    <property type="component" value="Unassembled WGS sequence"/>
</dbReference>
<protein>
    <recommendedName>
        <fullName evidence="2">Serine aminopeptidase S33 domain-containing protein</fullName>
    </recommendedName>
</protein>
<dbReference type="InterPro" id="IPR029058">
    <property type="entry name" value="AB_hydrolase_fold"/>
</dbReference>
<dbReference type="AlphaFoldDB" id="A0ABC8U081"/>
<reference evidence="3 4" key="1">
    <citation type="submission" date="2024-02" db="EMBL/GenBank/DDBJ databases">
        <authorList>
            <person name="Vignale AGUSTIN F."/>
            <person name="Sosa J E."/>
            <person name="Modenutti C."/>
        </authorList>
    </citation>
    <scope>NUCLEOTIDE SEQUENCE [LARGE SCALE GENOMIC DNA]</scope>
</reference>
<dbReference type="InterPro" id="IPR022742">
    <property type="entry name" value="Hydrolase_4"/>
</dbReference>
<dbReference type="PANTHER" id="PTHR22753:SF24">
    <property type="entry name" value="ESTERASE_LIPASE_THIOESTERASE FAMILY PROTEIN"/>
    <property type="match status" value="1"/>
</dbReference>
<dbReference type="Gene3D" id="3.40.50.1820">
    <property type="entry name" value="alpha/beta hydrolase"/>
    <property type="match status" value="1"/>
</dbReference>
<organism evidence="3 4">
    <name type="scientific">Ilex paraguariensis</name>
    <name type="common">yerba mate</name>
    <dbReference type="NCBI Taxonomy" id="185542"/>
    <lineage>
        <taxon>Eukaryota</taxon>
        <taxon>Viridiplantae</taxon>
        <taxon>Streptophyta</taxon>
        <taxon>Embryophyta</taxon>
        <taxon>Tracheophyta</taxon>
        <taxon>Spermatophyta</taxon>
        <taxon>Magnoliopsida</taxon>
        <taxon>eudicotyledons</taxon>
        <taxon>Gunneridae</taxon>
        <taxon>Pentapetalae</taxon>
        <taxon>asterids</taxon>
        <taxon>campanulids</taxon>
        <taxon>Aquifoliales</taxon>
        <taxon>Aquifoliaceae</taxon>
        <taxon>Ilex</taxon>
    </lineage>
</organism>
<sequence>MTTTVPGVITAGLSLVHIRHTSLVTGGFRPQRTVRVYASATTRRPVVSTEQQPPTNVSINGRFVNSSKAETNTEHKAESESDSESHRLGLKDYFEQSKELVRSSDGGPPRWFTPLDCGSRLENSPLLLFLPGIDGVGLGLILQHQRLGEIFDVWCLHIPVTDQTPFTGLVKLVEKTVRSENRRSPKRPIYLVGESTGGCLALAVAANNPNIDLVLVLANPATCFSKSQLHPLLPLLEVMPEQLRISMPYMLSLMTGIPSSMVMTTVEKGLPVQQTLGEILENVIALTSYVSVLTDSLSVEMLLWKLKMLKSASAYANSRLHAIRAQTLLLSSGRDQLLPSQDEGERLCKMLPNCEIRKFNESGHALFLEEAFDLVTVIKGASFYRRGRYLDYVSDYLPPSPHEFKKIYEPVR</sequence>
<dbReference type="Pfam" id="PF12146">
    <property type="entry name" value="Hydrolase_4"/>
    <property type="match status" value="1"/>
</dbReference>